<dbReference type="EMBL" id="BBYR01000009">
    <property type="protein sequence ID" value="GAP34674.1"/>
    <property type="molecule type" value="Genomic_DNA"/>
</dbReference>
<protein>
    <recommendedName>
        <fullName evidence="3">DUF3606 domain-containing protein</fullName>
    </recommendedName>
</protein>
<dbReference type="OrthoDB" id="7030114at2"/>
<reference evidence="1 2" key="2">
    <citation type="journal article" date="2016" name="Science">
        <title>A bacterium that degrades and assimilates poly(ethylene terephthalate).</title>
        <authorList>
            <person name="Yoshida S."/>
            <person name="Hiraga K."/>
            <person name="Takehana T."/>
            <person name="Taniguchi I."/>
            <person name="Yamaji H."/>
            <person name="Maeda Y."/>
            <person name="Toyohara K."/>
            <person name="Miyamoto K."/>
            <person name="Kimura Y."/>
            <person name="Oda K."/>
        </authorList>
    </citation>
    <scope>NUCLEOTIDE SEQUENCE [LARGE SCALE GENOMIC DNA]</scope>
    <source>
        <strain evidence="2">NBRC 110686 / TISTR 2288 / 201-F6</strain>
    </source>
</reference>
<dbReference type="Proteomes" id="UP000037660">
    <property type="component" value="Unassembled WGS sequence"/>
</dbReference>
<accession>A0A0K8NWM3</accession>
<evidence type="ECO:0000313" key="1">
    <source>
        <dbReference type="EMBL" id="GAP34674.1"/>
    </source>
</evidence>
<comment type="caution">
    <text evidence="1">The sequence shown here is derived from an EMBL/GenBank/DDBJ whole genome shotgun (WGS) entry which is preliminary data.</text>
</comment>
<organism evidence="1 2">
    <name type="scientific">Piscinibacter sakaiensis</name>
    <name type="common">Ideonella sakaiensis</name>
    <dbReference type="NCBI Taxonomy" id="1547922"/>
    <lineage>
        <taxon>Bacteria</taxon>
        <taxon>Pseudomonadati</taxon>
        <taxon>Pseudomonadota</taxon>
        <taxon>Betaproteobacteria</taxon>
        <taxon>Burkholderiales</taxon>
        <taxon>Sphaerotilaceae</taxon>
        <taxon>Piscinibacter</taxon>
    </lineage>
</organism>
<sequence>MQNVAPTATDAPLGERIDVNAHYEVREWAARFGVTPERLREAVRAVGVWSADVESYLKRPPPTQA</sequence>
<gene>
    <name evidence="1" type="ORF">ISF6_5382</name>
</gene>
<dbReference type="Pfam" id="PF12244">
    <property type="entry name" value="DUF3606"/>
    <property type="match status" value="1"/>
</dbReference>
<reference evidence="2" key="1">
    <citation type="submission" date="2015-07" db="EMBL/GenBank/DDBJ databases">
        <title>Discovery of a poly(ethylene terephthalate assimilation.</title>
        <authorList>
            <person name="Yoshida S."/>
            <person name="Hiraga K."/>
            <person name="Takehana T."/>
            <person name="Taniguchi I."/>
            <person name="Yamaji H."/>
            <person name="Maeda Y."/>
            <person name="Toyohara K."/>
            <person name="Miyamoto K."/>
            <person name="Kimura Y."/>
            <person name="Oda K."/>
        </authorList>
    </citation>
    <scope>NUCLEOTIDE SEQUENCE [LARGE SCALE GENOMIC DNA]</scope>
    <source>
        <strain evidence="2">NBRC 110686 / TISTR 2288 / 201-F6</strain>
    </source>
</reference>
<dbReference type="RefSeq" id="WP_054018795.1">
    <property type="nucleotide sequence ID" value="NZ_BBYR01000009.1"/>
</dbReference>
<evidence type="ECO:0008006" key="3">
    <source>
        <dbReference type="Google" id="ProtNLM"/>
    </source>
</evidence>
<proteinExistence type="predicted"/>
<keyword evidence="2" id="KW-1185">Reference proteome</keyword>
<dbReference type="AlphaFoldDB" id="A0A0K8NWM3"/>
<name>A0A0K8NWM3_PISS1</name>
<dbReference type="InterPro" id="IPR022037">
    <property type="entry name" value="DUF3606"/>
</dbReference>
<evidence type="ECO:0000313" key="2">
    <source>
        <dbReference type="Proteomes" id="UP000037660"/>
    </source>
</evidence>